<keyword evidence="1" id="KW-1133">Transmembrane helix</keyword>
<feature type="transmembrane region" description="Helical" evidence="1">
    <location>
        <begin position="88"/>
        <end position="107"/>
    </location>
</feature>
<dbReference type="EMBL" id="SACS01000006">
    <property type="protein sequence ID" value="RVU40102.1"/>
    <property type="molecule type" value="Genomic_DNA"/>
</dbReference>
<organism evidence="2 3">
    <name type="scientific">Rheinheimera riviphila</name>
    <dbReference type="NCBI Taxonomy" id="1834037"/>
    <lineage>
        <taxon>Bacteria</taxon>
        <taxon>Pseudomonadati</taxon>
        <taxon>Pseudomonadota</taxon>
        <taxon>Gammaproteobacteria</taxon>
        <taxon>Chromatiales</taxon>
        <taxon>Chromatiaceae</taxon>
        <taxon>Rheinheimera</taxon>
    </lineage>
</organism>
<feature type="transmembrane region" description="Helical" evidence="1">
    <location>
        <begin position="205"/>
        <end position="226"/>
    </location>
</feature>
<dbReference type="Pfam" id="PF12679">
    <property type="entry name" value="ABC2_membrane_2"/>
    <property type="match status" value="1"/>
</dbReference>
<keyword evidence="1" id="KW-0472">Membrane</keyword>
<dbReference type="RefSeq" id="WP_127698431.1">
    <property type="nucleotide sequence ID" value="NZ_SACS01000006.1"/>
</dbReference>
<feature type="transmembrane region" description="Helical" evidence="1">
    <location>
        <begin position="32"/>
        <end position="51"/>
    </location>
</feature>
<gene>
    <name evidence="2" type="ORF">EOE67_07570</name>
</gene>
<reference evidence="2 3" key="1">
    <citation type="submission" date="2019-01" db="EMBL/GenBank/DDBJ databases">
        <authorList>
            <person name="Chen W.-M."/>
        </authorList>
    </citation>
    <scope>NUCLEOTIDE SEQUENCE [LARGE SCALE GENOMIC DNA]</scope>
    <source>
        <strain evidence="2 3">KYPC3</strain>
    </source>
</reference>
<proteinExistence type="predicted"/>
<dbReference type="GO" id="GO:0005886">
    <property type="term" value="C:plasma membrane"/>
    <property type="evidence" value="ECO:0007669"/>
    <property type="project" value="UniProtKB-SubCell"/>
</dbReference>
<dbReference type="Proteomes" id="UP000283077">
    <property type="component" value="Unassembled WGS sequence"/>
</dbReference>
<evidence type="ECO:0000256" key="1">
    <source>
        <dbReference type="SAM" id="Phobius"/>
    </source>
</evidence>
<evidence type="ECO:0008006" key="4">
    <source>
        <dbReference type="Google" id="ProtNLM"/>
    </source>
</evidence>
<evidence type="ECO:0000313" key="2">
    <source>
        <dbReference type="EMBL" id="RVU40102.1"/>
    </source>
</evidence>
<dbReference type="AlphaFoldDB" id="A0A437QZZ3"/>
<keyword evidence="3" id="KW-1185">Reference proteome</keyword>
<dbReference type="GO" id="GO:0140359">
    <property type="term" value="F:ABC-type transporter activity"/>
    <property type="evidence" value="ECO:0007669"/>
    <property type="project" value="InterPro"/>
</dbReference>
<feature type="transmembrane region" description="Helical" evidence="1">
    <location>
        <begin position="172"/>
        <end position="198"/>
    </location>
</feature>
<name>A0A437QZZ3_9GAMM</name>
<accession>A0A437QZZ3</accession>
<feature type="transmembrane region" description="Helical" evidence="1">
    <location>
        <begin position="140"/>
        <end position="160"/>
    </location>
</feature>
<protein>
    <recommendedName>
        <fullName evidence="4">ABC transporter</fullName>
    </recommendedName>
</protein>
<dbReference type="OrthoDB" id="6398332at2"/>
<comment type="caution">
    <text evidence="2">The sequence shown here is derived from an EMBL/GenBank/DDBJ whole genome shotgun (WGS) entry which is preliminary data.</text>
</comment>
<sequence>MSVTAFSLPKFCRNTWLITRFELFRLFGSPRGWFALAAFAVIWFLILRYPIFEASAALQQADTQAMLSRVFGMIGMYKLMAWPLPELIVYWLISLVLLPLAVVITSADQTSSDRSRGTLRFLTLRTSRDSIFFGRFLGQWLVQGLLIIISLVATLGMAAWRQHSLSLAALEAALIMGLNLFIVLAPFTALMALCSVLVRSSKLAVCLAIVGGGVLIGLISWAGWYFPDVLRLLQYMPGAQVPALLSNQGWSTFKEVTLPLVQTVVLLAVGRIALQGKSL</sequence>
<keyword evidence="1" id="KW-0812">Transmembrane</keyword>
<evidence type="ECO:0000313" key="3">
    <source>
        <dbReference type="Proteomes" id="UP000283077"/>
    </source>
</evidence>
<feature type="transmembrane region" description="Helical" evidence="1">
    <location>
        <begin position="63"/>
        <end position="82"/>
    </location>
</feature>